<keyword evidence="2" id="KW-1185">Reference proteome</keyword>
<evidence type="ECO:0008006" key="3">
    <source>
        <dbReference type="Google" id="ProtNLM"/>
    </source>
</evidence>
<proteinExistence type="predicted"/>
<evidence type="ECO:0000313" key="2">
    <source>
        <dbReference type="Proteomes" id="UP000054524"/>
    </source>
</evidence>
<dbReference type="Proteomes" id="UP000054524">
    <property type="component" value="Unassembled WGS sequence"/>
</dbReference>
<dbReference type="OrthoDB" id="2186998at2759"/>
<accession>A0A086J165</accession>
<dbReference type="HOGENOM" id="CLU_829214_0_0_1"/>
<dbReference type="GeneID" id="77676844"/>
<protein>
    <recommendedName>
        <fullName evidence="3">UDENN domain-containing protein</fullName>
    </recommendedName>
</protein>
<comment type="caution">
    <text evidence="1">The sequence shown here is derived from an EMBL/GenBank/DDBJ whole genome shotgun (WGS) entry which is preliminary data.</text>
</comment>
<dbReference type="AlphaFoldDB" id="A0A086J165"/>
<organism evidence="1 2">
    <name type="scientific">Nematocida ausubeli (strain ATCC PRA-371 / ERTm2)</name>
    <name type="common">Nematode killer fungus</name>
    <dbReference type="NCBI Taxonomy" id="1913371"/>
    <lineage>
        <taxon>Eukaryota</taxon>
        <taxon>Fungi</taxon>
        <taxon>Fungi incertae sedis</taxon>
        <taxon>Microsporidia</taxon>
        <taxon>Nematocida</taxon>
    </lineage>
</organism>
<evidence type="ECO:0000313" key="1">
    <source>
        <dbReference type="EMBL" id="KFG25883.1"/>
    </source>
</evidence>
<sequence length="346" mass="39785">MGHSVWYLENRDMCQFIPKYIVKIEKQPALVESITEVDFDVSAGPSILNGQEKLTALEESMFAFSALPDIRSKEMHKESFVFNLENKMYHVSFIQEEDPSKVRGCTQKSIAIQCCRYLPVLPLIMSQKLCSSKMYTPEIALEALKTLELPSNKEALRILHEHIPPHVHALLEKHKNTIIENLMRCKSFLVIGPTPTAVSLTVSYLSMFCGTRYGGKVLPYRSSFVNSPLPPSSILGVTNEHFYKQARFDNIINTTEGGYYYKEKKCTEDLERLFGEMEEFFLDSPESFHVERWLCRMSDFGASIRARRIFREFFNSANFVEWLSSHGYQEVLGGNKEKPLSQMDLN</sequence>
<reference evidence="1 2" key="1">
    <citation type="journal article" date="2014" name="Genome Announc.">
        <title>Genome Sequence of the Microsporidian Species Nematocida sp1 Strain ERTm6 (ATCC PRA-372).</title>
        <authorList>
            <person name="Bakowski M.A."/>
            <person name="Priest M."/>
            <person name="Young S."/>
            <person name="Cuomo C.A."/>
            <person name="Troemel E.R."/>
        </authorList>
    </citation>
    <scope>NUCLEOTIDE SEQUENCE [LARGE SCALE GENOMIC DNA]</scope>
    <source>
        <strain evidence="1 2">ERTm6</strain>
    </source>
</reference>
<dbReference type="EMBL" id="AKIJ01000004">
    <property type="protein sequence ID" value="KFG25883.1"/>
    <property type="molecule type" value="Genomic_DNA"/>
</dbReference>
<dbReference type="RefSeq" id="XP_052904438.1">
    <property type="nucleotide sequence ID" value="XM_053049488.1"/>
</dbReference>
<gene>
    <name evidence="1" type="ORF">NESG_01871</name>
</gene>
<name>A0A086J165_NEMA1</name>